<feature type="compositionally biased region" description="Basic and acidic residues" evidence="9">
    <location>
        <begin position="24"/>
        <end position="33"/>
    </location>
</feature>
<feature type="transmembrane region" description="Helical" evidence="10">
    <location>
        <begin position="381"/>
        <end position="400"/>
    </location>
</feature>
<feature type="transmembrane region" description="Helical" evidence="10">
    <location>
        <begin position="276"/>
        <end position="298"/>
    </location>
</feature>
<dbReference type="InterPro" id="IPR004648">
    <property type="entry name" value="Oligpept_transpt"/>
</dbReference>
<evidence type="ECO:0000256" key="3">
    <source>
        <dbReference type="ARBA" id="ARBA00022448"/>
    </source>
</evidence>
<evidence type="ECO:0000256" key="9">
    <source>
        <dbReference type="SAM" id="MobiDB-lite"/>
    </source>
</evidence>
<keyword evidence="6" id="KW-0653">Protein transport</keyword>
<comment type="similarity">
    <text evidence="2">Belongs to the oligopeptide OPT transporter family.</text>
</comment>
<keyword evidence="3" id="KW-0813">Transport</keyword>
<reference evidence="12" key="1">
    <citation type="submission" date="2024-04" db="EMBL/GenBank/DDBJ databases">
        <authorList>
            <person name="Shaw F."/>
            <person name="Minotto A."/>
        </authorList>
    </citation>
    <scope>NUCLEOTIDE SEQUENCE [LARGE SCALE GENOMIC DNA]</scope>
</reference>
<dbReference type="Proteomes" id="UP001497453">
    <property type="component" value="Chromosome 6"/>
</dbReference>
<feature type="transmembrane region" description="Helical" evidence="10">
    <location>
        <begin position="324"/>
        <end position="343"/>
    </location>
</feature>
<evidence type="ECO:0000313" key="11">
    <source>
        <dbReference type="EMBL" id="CAL1711504.1"/>
    </source>
</evidence>
<feature type="compositionally biased region" description="Acidic residues" evidence="9">
    <location>
        <begin position="40"/>
        <end position="53"/>
    </location>
</feature>
<evidence type="ECO:0000256" key="8">
    <source>
        <dbReference type="ARBA" id="ARBA00023136"/>
    </source>
</evidence>
<feature type="transmembrane region" description="Helical" evidence="10">
    <location>
        <begin position="646"/>
        <end position="666"/>
    </location>
</feature>
<proteinExistence type="inferred from homology"/>
<accession>A0ABP1DY18</accession>
<sequence length="960" mass="108000">MTRPTTSAGGRPSTSGRPNTARLDTADYFDRDPQYTYSIDEGDEYEEESDAEDVFAFARPPTAVTTPSQHSQYSQPSNVIYPPQAFHPAATFHQSVLDTPTAGPSGLHARHAYQYPQSPTVESPPSTDSQGADDPYRLKRLTYSASVLTGDGSRGSRRSGMSSSREVHVSLPTTREEPLEETVSVKLRPPSSATSFPSLDSRDGSIKMEFDFDAIEEEDSPYPEVRAAVSSIDDPEMPVLTFRMWVIGLFLTLTSSAANVFFNFRQPAPTIVPSVLLLLAYPMGKFLAFSLPITTYVVPKWLTFGNGPYSFSLNPGPWNIKEHALVFMMTNVGTTFPYALLAVSVAQKNYGAEDFGYSFSAVLVLATQMTGFGLAGLTRRFLIWPASMLWPENLVLCTLLNTFHAEEDADRGGLTRYRYFLYVSVAAFFWFFLPGYLFTALSFFNWVCWIAPRHQVLNQVFGVYNGLGFSVFTFDWTQITWNSNPLVVPWWAQVHTFLGFVLFYWVLAPALYYTNVWKLAYFPMLANGPYDRLGNPYNITRVLREDSTFDPVAFDNYSPLYLPASYAITYLVAFALSSCVVVHTFLYHGKAIWRGLGFNKIKLNWARRMLGKKLVSDSEEDERGDDWEKDDIHAKLMRVYPEVPNWWYWAVFFVFFSLCVVAIEVWHTGLPIWGLLLAMGIVGLYVVPSGFIYAMTSETLSTNLLAQIIPGVALPGKPIANMIFKAFVIQTLSEATSFAQDLKLGHYIKVPPRATFIVQITATLLAGFVQVGVKEVMFKYIPDICTPQQRSFLTCPVNQVYYTASAVWGLIGPSRQFGVTSIYHSQLYALIVGAFLPIPFWYWQRKYPNGWNKFISVPVFLNAVTFIPPATGINFSSAFLVGFIFQYLLRRKNFAWWSKFNYVTSAALDSGTLVSLLVIFFAFEVPKGGLTVSWWGNTVWRNTLDYRNEGGILPIPPDGL</sequence>
<gene>
    <name evidence="11" type="ORF">GFSPODELE1_LOCUS8369</name>
</gene>
<feature type="transmembrane region" description="Helical" evidence="10">
    <location>
        <begin position="355"/>
        <end position="375"/>
    </location>
</feature>
<evidence type="ECO:0000256" key="6">
    <source>
        <dbReference type="ARBA" id="ARBA00022927"/>
    </source>
</evidence>
<feature type="compositionally biased region" description="Polar residues" evidence="9">
    <location>
        <begin position="63"/>
        <end position="78"/>
    </location>
</feature>
<dbReference type="Pfam" id="PF03169">
    <property type="entry name" value="OPT"/>
    <property type="match status" value="1"/>
</dbReference>
<keyword evidence="4 10" id="KW-0812">Transmembrane</keyword>
<feature type="compositionally biased region" description="Polar residues" evidence="9">
    <location>
        <begin position="1"/>
        <end position="18"/>
    </location>
</feature>
<feature type="transmembrane region" description="Helical" evidence="10">
    <location>
        <begin position="242"/>
        <end position="264"/>
    </location>
</feature>
<dbReference type="NCBIfam" id="TIGR00728">
    <property type="entry name" value="OPT_sfam"/>
    <property type="match status" value="1"/>
</dbReference>
<feature type="region of interest" description="Disordered" evidence="9">
    <location>
        <begin position="1"/>
        <end position="86"/>
    </location>
</feature>
<feature type="region of interest" description="Disordered" evidence="9">
    <location>
        <begin position="143"/>
        <end position="198"/>
    </location>
</feature>
<dbReference type="NCBIfam" id="TIGR00727">
    <property type="entry name" value="ISP4_OPT"/>
    <property type="match status" value="1"/>
</dbReference>
<evidence type="ECO:0000256" key="1">
    <source>
        <dbReference type="ARBA" id="ARBA00004141"/>
    </source>
</evidence>
<feature type="transmembrane region" description="Helical" evidence="10">
    <location>
        <begin position="420"/>
        <end position="444"/>
    </location>
</feature>
<keyword evidence="7 10" id="KW-1133">Transmembrane helix</keyword>
<feature type="transmembrane region" description="Helical" evidence="10">
    <location>
        <begin position="825"/>
        <end position="843"/>
    </location>
</feature>
<comment type="subcellular location">
    <subcellularLocation>
        <location evidence="1">Membrane</location>
        <topology evidence="1">Multi-pass membrane protein</topology>
    </subcellularLocation>
</comment>
<keyword evidence="12" id="KW-1185">Reference proteome</keyword>
<keyword evidence="5" id="KW-0571">Peptide transport</keyword>
<evidence type="ECO:0000256" key="5">
    <source>
        <dbReference type="ARBA" id="ARBA00022856"/>
    </source>
</evidence>
<feature type="transmembrane region" description="Helical" evidence="10">
    <location>
        <begin position="456"/>
        <end position="474"/>
    </location>
</feature>
<keyword evidence="8 10" id="KW-0472">Membrane</keyword>
<evidence type="ECO:0000256" key="10">
    <source>
        <dbReference type="SAM" id="Phobius"/>
    </source>
</evidence>
<feature type="transmembrane region" description="Helical" evidence="10">
    <location>
        <begin position="564"/>
        <end position="586"/>
    </location>
</feature>
<evidence type="ECO:0000256" key="4">
    <source>
        <dbReference type="ARBA" id="ARBA00022692"/>
    </source>
</evidence>
<evidence type="ECO:0000256" key="2">
    <source>
        <dbReference type="ARBA" id="ARBA00008807"/>
    </source>
</evidence>
<feature type="transmembrane region" description="Helical" evidence="10">
    <location>
        <begin position="863"/>
        <end position="888"/>
    </location>
</feature>
<evidence type="ECO:0008006" key="13">
    <source>
        <dbReference type="Google" id="ProtNLM"/>
    </source>
</evidence>
<feature type="transmembrane region" description="Helical" evidence="10">
    <location>
        <begin position="672"/>
        <end position="694"/>
    </location>
</feature>
<evidence type="ECO:0000313" key="12">
    <source>
        <dbReference type="Proteomes" id="UP001497453"/>
    </source>
</evidence>
<protein>
    <recommendedName>
        <fullName evidence="13">Oligopeptide transporter</fullName>
    </recommendedName>
</protein>
<feature type="transmembrane region" description="Helical" evidence="10">
    <location>
        <begin position="900"/>
        <end position="923"/>
    </location>
</feature>
<evidence type="ECO:0000256" key="7">
    <source>
        <dbReference type="ARBA" id="ARBA00022989"/>
    </source>
</evidence>
<dbReference type="PANTHER" id="PTHR22601">
    <property type="entry name" value="ISP4 LIKE PROTEIN"/>
    <property type="match status" value="1"/>
</dbReference>
<dbReference type="InterPro" id="IPR004813">
    <property type="entry name" value="OPT"/>
</dbReference>
<name>A0ABP1DY18_9APHY</name>
<feature type="transmembrane region" description="Helical" evidence="10">
    <location>
        <begin position="486"/>
        <end position="507"/>
    </location>
</feature>
<organism evidence="11 12">
    <name type="scientific">Somion occarium</name>
    <dbReference type="NCBI Taxonomy" id="3059160"/>
    <lineage>
        <taxon>Eukaryota</taxon>
        <taxon>Fungi</taxon>
        <taxon>Dikarya</taxon>
        <taxon>Basidiomycota</taxon>
        <taxon>Agaricomycotina</taxon>
        <taxon>Agaricomycetes</taxon>
        <taxon>Polyporales</taxon>
        <taxon>Cerrenaceae</taxon>
        <taxon>Somion</taxon>
    </lineage>
</organism>
<dbReference type="EMBL" id="OZ037949">
    <property type="protein sequence ID" value="CAL1711504.1"/>
    <property type="molecule type" value="Genomic_DNA"/>
</dbReference>